<name>A0ABN9XMT8_9DINO</name>
<sequence>DLGGPRRVNNLSAVVIAPWLDAKAYADYRMPRPFLTQQQSEELLQAWFQDPTDRLYNVLENKAARQLFQWFLDPAWDRVGQYRPGGARRHATDRYCSLHATLPDHVEWTGATAGPDQAPLGPAKENLGLDEGVLGKRMLVKSVDRMTTYGGVSYDDLEKHVKDNPSFDYVQHRAHRLAWSGGSRPYVTIQGRRASLRLHYEVEFADSLVHYEWLQRSDYVSPDRGQRALEGFPEFDLDPTPLYKVPMANFNLRGQ</sequence>
<gene>
    <name evidence="1" type="ORF">PCOR1329_LOCUS77275</name>
</gene>
<accession>A0ABN9XMT8</accession>
<feature type="non-terminal residue" evidence="1">
    <location>
        <position position="1"/>
    </location>
</feature>
<dbReference type="EMBL" id="CAUYUJ010020678">
    <property type="protein sequence ID" value="CAK0899842.1"/>
    <property type="molecule type" value="Genomic_DNA"/>
</dbReference>
<comment type="caution">
    <text evidence="1">The sequence shown here is derived from an EMBL/GenBank/DDBJ whole genome shotgun (WGS) entry which is preliminary data.</text>
</comment>
<evidence type="ECO:0008006" key="3">
    <source>
        <dbReference type="Google" id="ProtNLM"/>
    </source>
</evidence>
<reference evidence="1" key="1">
    <citation type="submission" date="2023-10" db="EMBL/GenBank/DDBJ databases">
        <authorList>
            <person name="Chen Y."/>
            <person name="Shah S."/>
            <person name="Dougan E. K."/>
            <person name="Thang M."/>
            <person name="Chan C."/>
        </authorList>
    </citation>
    <scope>NUCLEOTIDE SEQUENCE [LARGE SCALE GENOMIC DNA]</scope>
</reference>
<evidence type="ECO:0000313" key="2">
    <source>
        <dbReference type="Proteomes" id="UP001189429"/>
    </source>
</evidence>
<feature type="non-terminal residue" evidence="1">
    <location>
        <position position="255"/>
    </location>
</feature>
<evidence type="ECO:0000313" key="1">
    <source>
        <dbReference type="EMBL" id="CAK0899842.1"/>
    </source>
</evidence>
<proteinExistence type="predicted"/>
<dbReference type="Proteomes" id="UP001189429">
    <property type="component" value="Unassembled WGS sequence"/>
</dbReference>
<keyword evidence="2" id="KW-1185">Reference proteome</keyword>
<organism evidence="1 2">
    <name type="scientific">Prorocentrum cordatum</name>
    <dbReference type="NCBI Taxonomy" id="2364126"/>
    <lineage>
        <taxon>Eukaryota</taxon>
        <taxon>Sar</taxon>
        <taxon>Alveolata</taxon>
        <taxon>Dinophyceae</taxon>
        <taxon>Prorocentrales</taxon>
        <taxon>Prorocentraceae</taxon>
        <taxon>Prorocentrum</taxon>
    </lineage>
</organism>
<protein>
    <recommendedName>
        <fullName evidence="3">Phospholipase B-like</fullName>
    </recommendedName>
</protein>